<comment type="caution">
    <text evidence="2">The sequence shown here is derived from an EMBL/GenBank/DDBJ whole genome shotgun (WGS) entry which is preliminary data.</text>
</comment>
<gene>
    <name evidence="2" type="ORF">KQP761_LOCUS11165</name>
    <name evidence="3" type="ORF">MBJ925_LOCUS7283</name>
    <name evidence="4" type="ORF">WKI299_LOCUS21768</name>
</gene>
<dbReference type="Proteomes" id="UP000663824">
    <property type="component" value="Unassembled WGS sequence"/>
</dbReference>
<dbReference type="Proteomes" id="UP000663856">
    <property type="component" value="Unassembled WGS sequence"/>
</dbReference>
<reference evidence="2" key="1">
    <citation type="submission" date="2021-02" db="EMBL/GenBank/DDBJ databases">
        <authorList>
            <person name="Nowell W R."/>
        </authorList>
    </citation>
    <scope>NUCLEOTIDE SEQUENCE</scope>
</reference>
<proteinExistence type="predicted"/>
<evidence type="ECO:0000256" key="1">
    <source>
        <dbReference type="SAM" id="SignalP"/>
    </source>
</evidence>
<evidence type="ECO:0000313" key="3">
    <source>
        <dbReference type="EMBL" id="CAF1980930.1"/>
    </source>
</evidence>
<dbReference type="EMBL" id="CAJNOW010004911">
    <property type="protein sequence ID" value="CAF1433562.1"/>
    <property type="molecule type" value="Genomic_DNA"/>
</dbReference>
<feature type="signal peptide" evidence="1">
    <location>
        <begin position="1"/>
        <end position="27"/>
    </location>
</feature>
<dbReference type="AlphaFoldDB" id="A0A815N3D4"/>
<accession>A0A815N3D4</accession>
<evidence type="ECO:0000313" key="5">
    <source>
        <dbReference type="Proteomes" id="UP000663834"/>
    </source>
</evidence>
<name>A0A815N3D4_9BILA</name>
<evidence type="ECO:0000313" key="4">
    <source>
        <dbReference type="EMBL" id="CAF2108324.1"/>
    </source>
</evidence>
<dbReference type="OrthoDB" id="9979308at2759"/>
<dbReference type="EMBL" id="CAJNRE010002491">
    <property type="protein sequence ID" value="CAF1980930.1"/>
    <property type="molecule type" value="Genomic_DNA"/>
</dbReference>
<dbReference type="EMBL" id="CAJNRF010009264">
    <property type="protein sequence ID" value="CAF2108324.1"/>
    <property type="molecule type" value="Genomic_DNA"/>
</dbReference>
<sequence length="110" mass="12704">MNKLNIFVSTSCLRFTVLFLLIVYVSAKTVNMIANDQNPNFDVMPDISFLFKSANRYSDHAPLVLDYDREDDQTFIIPYHKHSVHSEHVNEPYMLVESSIDAAKIKITHI</sequence>
<keyword evidence="1" id="KW-0732">Signal</keyword>
<organism evidence="2 5">
    <name type="scientific">Rotaria magnacalcarata</name>
    <dbReference type="NCBI Taxonomy" id="392030"/>
    <lineage>
        <taxon>Eukaryota</taxon>
        <taxon>Metazoa</taxon>
        <taxon>Spiralia</taxon>
        <taxon>Gnathifera</taxon>
        <taxon>Rotifera</taxon>
        <taxon>Eurotatoria</taxon>
        <taxon>Bdelloidea</taxon>
        <taxon>Philodinida</taxon>
        <taxon>Philodinidae</taxon>
        <taxon>Rotaria</taxon>
    </lineage>
</organism>
<evidence type="ECO:0000313" key="2">
    <source>
        <dbReference type="EMBL" id="CAF1433562.1"/>
    </source>
</evidence>
<feature type="chain" id="PRO_5036412016" evidence="1">
    <location>
        <begin position="28"/>
        <end position="110"/>
    </location>
</feature>
<dbReference type="Proteomes" id="UP000663834">
    <property type="component" value="Unassembled WGS sequence"/>
</dbReference>
<protein>
    <submittedName>
        <fullName evidence="2">Uncharacterized protein</fullName>
    </submittedName>
</protein>